<feature type="compositionally biased region" description="Polar residues" evidence="1">
    <location>
        <begin position="130"/>
        <end position="140"/>
    </location>
</feature>
<sequence>MSSWERKGYRPHQASDDVSDDDTVEEVYNAKENKVEEMIRRFSKMNRTEVATPDYQDEYNDDDRTMSSMSTMFRKARGDRHVSSEPLDYSTYQFDDDATMDSLSDVFKRQGTVDRRSPTVFQFKDDDNSTETVKTATTWKSRNRNHENGGLEGILRNKTNMHDEEEFGTINLHDQAELGAIENEKGKKNGNDGNNDDEQEKGSVKEEDLSQTKRAPRKKNAKKRSMSNRKFCCISFAFVAVVAISTFVTFQFYYKNWGKSDKFKTSDATPKDDQANLSPAVAPGRNGHSPTTQTNVGHIPSQPGNENDFEYVPSSSDVSKPVSRPVTSDVSRPIPVSVFDLLDRPTQKPATDYIGMLMEFLQDNQVYFDRDPLSPDFMAVQWLAEEAEVRETEENAYGNGLELTDKLIQRFAVITLDYALNRPNITMLQKQYRAADFNNYKKLHTIAVKDRDECKWHGVHCAKVGLTAGKVEEIRFSHSGLTGTIPPEINLLKDLKVLDLSGNRLRGAIPDSLYSIKQLEKLYLYQNQLTGTISENIKNWNNM</sequence>
<dbReference type="PANTHER" id="PTHR48010">
    <property type="entry name" value="OS05G0588300 PROTEIN"/>
    <property type="match status" value="1"/>
</dbReference>
<evidence type="ECO:0008006" key="5">
    <source>
        <dbReference type="Google" id="ProtNLM"/>
    </source>
</evidence>
<dbReference type="Pfam" id="PF00560">
    <property type="entry name" value="LRR_1"/>
    <property type="match status" value="2"/>
</dbReference>
<feature type="region of interest" description="Disordered" evidence="1">
    <location>
        <begin position="1"/>
        <end position="23"/>
    </location>
</feature>
<feature type="region of interest" description="Disordered" evidence="1">
    <location>
        <begin position="183"/>
        <end position="224"/>
    </location>
</feature>
<feature type="compositionally biased region" description="Basic residues" evidence="1">
    <location>
        <begin position="214"/>
        <end position="224"/>
    </location>
</feature>
<feature type="region of interest" description="Disordered" evidence="1">
    <location>
        <begin position="123"/>
        <end position="158"/>
    </location>
</feature>
<dbReference type="InterPro" id="IPR001611">
    <property type="entry name" value="Leu-rich_rpt"/>
</dbReference>
<evidence type="ECO:0000256" key="2">
    <source>
        <dbReference type="SAM" id="Phobius"/>
    </source>
</evidence>
<dbReference type="SUPFAM" id="SSF52058">
    <property type="entry name" value="L domain-like"/>
    <property type="match status" value="1"/>
</dbReference>
<dbReference type="Gene3D" id="3.80.10.10">
    <property type="entry name" value="Ribonuclease Inhibitor"/>
    <property type="match status" value="1"/>
</dbReference>
<evidence type="ECO:0000256" key="1">
    <source>
        <dbReference type="SAM" id="MobiDB-lite"/>
    </source>
</evidence>
<dbReference type="AlphaFoldDB" id="A0A448Z9C2"/>
<dbReference type="InterPro" id="IPR050994">
    <property type="entry name" value="At_inactive_RLKs"/>
</dbReference>
<feature type="compositionally biased region" description="Basic and acidic residues" evidence="1">
    <location>
        <begin position="200"/>
        <end position="211"/>
    </location>
</feature>
<reference evidence="3 4" key="1">
    <citation type="submission" date="2019-01" db="EMBL/GenBank/DDBJ databases">
        <authorList>
            <person name="Ferrante I. M."/>
        </authorList>
    </citation>
    <scope>NUCLEOTIDE SEQUENCE [LARGE SCALE GENOMIC DNA]</scope>
    <source>
        <strain evidence="3 4">B856</strain>
    </source>
</reference>
<protein>
    <recommendedName>
        <fullName evidence="5">Leucine-rich repeat-containing N-terminal plant-type domain-containing protein</fullName>
    </recommendedName>
</protein>
<proteinExistence type="predicted"/>
<keyword evidence="4" id="KW-1185">Reference proteome</keyword>
<keyword evidence="2" id="KW-0812">Transmembrane</keyword>
<feature type="transmembrane region" description="Helical" evidence="2">
    <location>
        <begin position="231"/>
        <end position="254"/>
    </location>
</feature>
<evidence type="ECO:0000313" key="4">
    <source>
        <dbReference type="Proteomes" id="UP000291116"/>
    </source>
</evidence>
<accession>A0A448Z9C2</accession>
<dbReference type="EMBL" id="CAACVS010000181">
    <property type="protein sequence ID" value="VEU38667.1"/>
    <property type="molecule type" value="Genomic_DNA"/>
</dbReference>
<feature type="compositionally biased region" description="Low complexity" evidence="1">
    <location>
        <begin position="312"/>
        <end position="326"/>
    </location>
</feature>
<organism evidence="3 4">
    <name type="scientific">Pseudo-nitzschia multistriata</name>
    <dbReference type="NCBI Taxonomy" id="183589"/>
    <lineage>
        <taxon>Eukaryota</taxon>
        <taxon>Sar</taxon>
        <taxon>Stramenopiles</taxon>
        <taxon>Ochrophyta</taxon>
        <taxon>Bacillariophyta</taxon>
        <taxon>Bacillariophyceae</taxon>
        <taxon>Bacillariophycidae</taxon>
        <taxon>Bacillariales</taxon>
        <taxon>Bacillariaceae</taxon>
        <taxon>Pseudo-nitzschia</taxon>
    </lineage>
</organism>
<feature type="compositionally biased region" description="Basic and acidic residues" evidence="1">
    <location>
        <begin position="264"/>
        <end position="274"/>
    </location>
</feature>
<name>A0A448Z9C2_9STRA</name>
<gene>
    <name evidence="3" type="ORF">PSNMU_V1.4_AUG-EV-PASAV3_0055070</name>
</gene>
<dbReference type="PANTHER" id="PTHR48010:SF58">
    <property type="entry name" value="RECEPTOR PROTEIN KINASE-LIKE PROTEIN ZAR1"/>
    <property type="match status" value="1"/>
</dbReference>
<evidence type="ECO:0000313" key="3">
    <source>
        <dbReference type="EMBL" id="VEU38667.1"/>
    </source>
</evidence>
<feature type="region of interest" description="Disordered" evidence="1">
    <location>
        <begin position="264"/>
        <end position="326"/>
    </location>
</feature>
<dbReference type="OrthoDB" id="39747at2759"/>
<dbReference type="Proteomes" id="UP000291116">
    <property type="component" value="Unassembled WGS sequence"/>
</dbReference>
<keyword evidence="2" id="KW-0472">Membrane</keyword>
<dbReference type="InterPro" id="IPR032675">
    <property type="entry name" value="LRR_dom_sf"/>
</dbReference>
<keyword evidence="2" id="KW-1133">Transmembrane helix</keyword>